<comment type="caution">
    <text evidence="2">The sequence shown here is derived from an EMBL/GenBank/DDBJ whole genome shotgun (WGS) entry which is preliminary data.</text>
</comment>
<name>A0AAE0E4G1_9ROSI</name>
<keyword evidence="3" id="KW-1185">Reference proteome</keyword>
<evidence type="ECO:0000313" key="3">
    <source>
        <dbReference type="Proteomes" id="UP001281410"/>
    </source>
</evidence>
<protein>
    <recommendedName>
        <fullName evidence="1">RNase H type-1 domain-containing protein</fullName>
    </recommendedName>
</protein>
<sequence>MQNLQNRGLDISAVCPACKWEVETSLYALWSYKSLKSVRKSWQMSMKIGKGKGQSFMDFVLNCFGILHARNRFLLHIVLWWLRKVAILRGIQLAFDTGLVLLDMVYDVAMVVAMVNDMRNHASKIGLIVDAIRDLMLALPCNVLMYAPRSTNLVARTLAKNALSVSKDRVWLKDFPYCVRKALLTDASRCI</sequence>
<dbReference type="GO" id="GO:0003676">
    <property type="term" value="F:nucleic acid binding"/>
    <property type="evidence" value="ECO:0007669"/>
    <property type="project" value="InterPro"/>
</dbReference>
<organism evidence="2 3">
    <name type="scientific">Dipteronia sinensis</name>
    <dbReference type="NCBI Taxonomy" id="43782"/>
    <lineage>
        <taxon>Eukaryota</taxon>
        <taxon>Viridiplantae</taxon>
        <taxon>Streptophyta</taxon>
        <taxon>Embryophyta</taxon>
        <taxon>Tracheophyta</taxon>
        <taxon>Spermatophyta</taxon>
        <taxon>Magnoliopsida</taxon>
        <taxon>eudicotyledons</taxon>
        <taxon>Gunneridae</taxon>
        <taxon>Pentapetalae</taxon>
        <taxon>rosids</taxon>
        <taxon>malvids</taxon>
        <taxon>Sapindales</taxon>
        <taxon>Sapindaceae</taxon>
        <taxon>Hippocastanoideae</taxon>
        <taxon>Acereae</taxon>
        <taxon>Dipteronia</taxon>
    </lineage>
</organism>
<feature type="domain" description="RNase H type-1" evidence="1">
    <location>
        <begin position="86"/>
        <end position="162"/>
    </location>
</feature>
<dbReference type="EMBL" id="JANJYJ010000006">
    <property type="protein sequence ID" value="KAK3206891.1"/>
    <property type="molecule type" value="Genomic_DNA"/>
</dbReference>
<dbReference type="Pfam" id="PF13456">
    <property type="entry name" value="RVT_3"/>
    <property type="match status" value="1"/>
</dbReference>
<dbReference type="InterPro" id="IPR002156">
    <property type="entry name" value="RNaseH_domain"/>
</dbReference>
<gene>
    <name evidence="2" type="ORF">Dsin_020937</name>
</gene>
<evidence type="ECO:0000259" key="1">
    <source>
        <dbReference type="Pfam" id="PF13456"/>
    </source>
</evidence>
<proteinExistence type="predicted"/>
<dbReference type="GO" id="GO:0004523">
    <property type="term" value="F:RNA-DNA hybrid ribonuclease activity"/>
    <property type="evidence" value="ECO:0007669"/>
    <property type="project" value="InterPro"/>
</dbReference>
<evidence type="ECO:0000313" key="2">
    <source>
        <dbReference type="EMBL" id="KAK3206891.1"/>
    </source>
</evidence>
<dbReference type="Proteomes" id="UP001281410">
    <property type="component" value="Unassembled WGS sequence"/>
</dbReference>
<dbReference type="AlphaFoldDB" id="A0AAE0E4G1"/>
<accession>A0AAE0E4G1</accession>
<reference evidence="2" key="1">
    <citation type="journal article" date="2023" name="Plant J.">
        <title>Genome sequences and population genomics provide insights into the demographic history, inbreeding, and mutation load of two 'living fossil' tree species of Dipteronia.</title>
        <authorList>
            <person name="Feng Y."/>
            <person name="Comes H.P."/>
            <person name="Chen J."/>
            <person name="Zhu S."/>
            <person name="Lu R."/>
            <person name="Zhang X."/>
            <person name="Li P."/>
            <person name="Qiu J."/>
            <person name="Olsen K.M."/>
            <person name="Qiu Y."/>
        </authorList>
    </citation>
    <scope>NUCLEOTIDE SEQUENCE</scope>
    <source>
        <strain evidence="2">NBL</strain>
    </source>
</reference>